<feature type="transmembrane region" description="Helical" evidence="1">
    <location>
        <begin position="152"/>
        <end position="176"/>
    </location>
</feature>
<evidence type="ECO:0000313" key="3">
    <source>
        <dbReference type="Proteomes" id="UP000192940"/>
    </source>
</evidence>
<feature type="transmembrane region" description="Helical" evidence="1">
    <location>
        <begin position="21"/>
        <end position="43"/>
    </location>
</feature>
<accession>A0A1X7H4Z8</accession>
<keyword evidence="1" id="KW-0472">Membrane</keyword>
<feature type="transmembrane region" description="Helical" evidence="1">
    <location>
        <begin position="49"/>
        <end position="72"/>
    </location>
</feature>
<dbReference type="Proteomes" id="UP000192940">
    <property type="component" value="Chromosome I"/>
</dbReference>
<dbReference type="EMBL" id="LT840184">
    <property type="protein sequence ID" value="SMF78987.1"/>
    <property type="molecule type" value="Genomic_DNA"/>
</dbReference>
<keyword evidence="1" id="KW-0812">Transmembrane</keyword>
<sequence length="185" mass="21874">MESRKTKHKRKFSLKHFLINNLIFWLSFFISIMIYGLSLYLWGRILKGTIYFSLLENLFEINFAIIALFMMIGYARLKYLNIVIESLFKILFTVWVALIVQFSSLNQIEQNAWIIVSVFAAAYLEVLIKVNDYFHDMSDFQHKKIKFLNKKFIVNLSIPLSLITLSAINIFISYLIKDLLLRINN</sequence>
<feature type="transmembrane region" description="Helical" evidence="1">
    <location>
        <begin position="79"/>
        <end position="100"/>
    </location>
</feature>
<keyword evidence="1" id="KW-1133">Transmembrane helix</keyword>
<gene>
    <name evidence="2" type="ORF">SAMN05661091_1648</name>
</gene>
<proteinExistence type="predicted"/>
<organism evidence="2 3">
    <name type="scientific">Paenibacillus uliginis N3/975</name>
    <dbReference type="NCBI Taxonomy" id="1313296"/>
    <lineage>
        <taxon>Bacteria</taxon>
        <taxon>Bacillati</taxon>
        <taxon>Bacillota</taxon>
        <taxon>Bacilli</taxon>
        <taxon>Bacillales</taxon>
        <taxon>Paenibacillaceae</taxon>
        <taxon>Paenibacillus</taxon>
    </lineage>
</organism>
<dbReference type="STRING" id="1313296.SAMN05661091_1648"/>
<evidence type="ECO:0000256" key="1">
    <source>
        <dbReference type="SAM" id="Phobius"/>
    </source>
</evidence>
<evidence type="ECO:0000313" key="2">
    <source>
        <dbReference type="EMBL" id="SMF78987.1"/>
    </source>
</evidence>
<protein>
    <submittedName>
        <fullName evidence="2">Uncharacterized protein</fullName>
    </submittedName>
</protein>
<keyword evidence="3" id="KW-1185">Reference proteome</keyword>
<feature type="transmembrane region" description="Helical" evidence="1">
    <location>
        <begin position="112"/>
        <end position="131"/>
    </location>
</feature>
<dbReference type="AlphaFoldDB" id="A0A1X7H4Z8"/>
<reference evidence="2 3" key="1">
    <citation type="submission" date="2017-04" db="EMBL/GenBank/DDBJ databases">
        <authorList>
            <person name="Afonso C.L."/>
            <person name="Miller P.J."/>
            <person name="Scott M.A."/>
            <person name="Spackman E."/>
            <person name="Goraichik I."/>
            <person name="Dimitrov K.M."/>
            <person name="Suarez D.L."/>
            <person name="Swayne D.E."/>
        </authorList>
    </citation>
    <scope>NUCLEOTIDE SEQUENCE [LARGE SCALE GENOMIC DNA]</scope>
    <source>
        <strain evidence="2 3">N3/975</strain>
    </source>
</reference>
<name>A0A1X7H4Z8_9BACL</name>